<dbReference type="GO" id="GO:0006109">
    <property type="term" value="P:regulation of carbohydrate metabolic process"/>
    <property type="evidence" value="ECO:0007669"/>
    <property type="project" value="InterPro"/>
</dbReference>
<dbReference type="GO" id="GO:0044781">
    <property type="term" value="P:bacterial-type flagellum organization"/>
    <property type="evidence" value="ECO:0007669"/>
    <property type="project" value="UniProtKB-KW"/>
</dbReference>
<dbReference type="AlphaFoldDB" id="A0A2X4WFN1"/>
<dbReference type="InterPro" id="IPR036107">
    <property type="entry name" value="CsrA_sf"/>
</dbReference>
<dbReference type="NCBIfam" id="TIGR00202">
    <property type="entry name" value="csrA"/>
    <property type="match status" value="1"/>
</dbReference>
<evidence type="ECO:0000256" key="4">
    <source>
        <dbReference type="ARBA" id="ARBA00022884"/>
    </source>
</evidence>
<dbReference type="GO" id="GO:0005829">
    <property type="term" value="C:cytosol"/>
    <property type="evidence" value="ECO:0007669"/>
    <property type="project" value="TreeGrafter"/>
</dbReference>
<dbReference type="Proteomes" id="UP000249134">
    <property type="component" value="Chromosome 1"/>
</dbReference>
<evidence type="ECO:0000313" key="7">
    <source>
        <dbReference type="Proteomes" id="UP000249134"/>
    </source>
</evidence>
<dbReference type="STRING" id="1348624.GCA_001591545_02244"/>
<keyword evidence="4 5" id="KW-0694">RNA-binding</keyword>
<organism evidence="6 7">
    <name type="scientific">Lederbergia lenta</name>
    <name type="common">Bacillus lentus</name>
    <dbReference type="NCBI Taxonomy" id="1467"/>
    <lineage>
        <taxon>Bacteria</taxon>
        <taxon>Bacillati</taxon>
        <taxon>Bacillota</taxon>
        <taxon>Bacilli</taxon>
        <taxon>Bacillales</taxon>
        <taxon>Bacillaceae</taxon>
        <taxon>Lederbergia</taxon>
    </lineage>
</organism>
<reference evidence="6 7" key="1">
    <citation type="submission" date="2018-06" db="EMBL/GenBank/DDBJ databases">
        <authorList>
            <consortium name="Pathogen Informatics"/>
            <person name="Doyle S."/>
        </authorList>
    </citation>
    <scope>NUCLEOTIDE SEQUENCE [LARGE SCALE GENOMIC DNA]</scope>
    <source>
        <strain evidence="6 7">NCTC4824</strain>
    </source>
</reference>
<keyword evidence="2 5" id="KW-0678">Repressor</keyword>
<name>A0A2X4WFN1_LEDLE</name>
<dbReference type="Pfam" id="PF02599">
    <property type="entry name" value="CsrA"/>
    <property type="match status" value="1"/>
</dbReference>
<dbReference type="SUPFAM" id="SSF117130">
    <property type="entry name" value="CsrA-like"/>
    <property type="match status" value="1"/>
</dbReference>
<gene>
    <name evidence="5 6" type="primary">csrA</name>
    <name evidence="6" type="ORF">NCTC4824_03538</name>
</gene>
<dbReference type="GO" id="GO:1902208">
    <property type="term" value="P:regulation of bacterial-type flagellum assembly"/>
    <property type="evidence" value="ECO:0007669"/>
    <property type="project" value="UniProtKB-UniRule"/>
</dbReference>
<dbReference type="HAMAP" id="MF_00167">
    <property type="entry name" value="CsrA"/>
    <property type="match status" value="1"/>
</dbReference>
<keyword evidence="7" id="KW-1185">Reference proteome</keyword>
<comment type="subcellular location">
    <subcellularLocation>
        <location evidence="5">Cytoplasm</location>
    </subcellularLocation>
</comment>
<accession>A0A2X4WFN1</accession>
<evidence type="ECO:0000313" key="6">
    <source>
        <dbReference type="EMBL" id="SQI61991.1"/>
    </source>
</evidence>
<protein>
    <recommendedName>
        <fullName evidence="5">Translational regulator CsrA</fullName>
    </recommendedName>
</protein>
<keyword evidence="3 5" id="KW-0810">Translation regulation</keyword>
<evidence type="ECO:0000256" key="5">
    <source>
        <dbReference type="HAMAP-Rule" id="MF_00167"/>
    </source>
</evidence>
<keyword evidence="5" id="KW-1005">Bacterial flagellum biogenesis</keyword>
<dbReference type="PANTHER" id="PTHR34984:SF1">
    <property type="entry name" value="CARBON STORAGE REGULATOR"/>
    <property type="match status" value="1"/>
</dbReference>
<dbReference type="FunFam" id="2.60.40.4380:FF:000002">
    <property type="entry name" value="Translational regulator CsrA"/>
    <property type="match status" value="1"/>
</dbReference>
<dbReference type="PANTHER" id="PTHR34984">
    <property type="entry name" value="CARBON STORAGE REGULATOR"/>
    <property type="match status" value="1"/>
</dbReference>
<sequence length="75" mass="8359">MLVLTRKKGESIQIGNDIEIKITSIKGDQVKIGINAPKNVEIHRKEVWLDIQNENTAASEGVTDLFTILSKAKKQ</sequence>
<evidence type="ECO:0000256" key="1">
    <source>
        <dbReference type="ARBA" id="ARBA00022490"/>
    </source>
</evidence>
<keyword evidence="1 5" id="KW-0963">Cytoplasm</keyword>
<evidence type="ECO:0000256" key="3">
    <source>
        <dbReference type="ARBA" id="ARBA00022845"/>
    </source>
</evidence>
<dbReference type="KEGG" id="blen:NCTC4824_03538"/>
<dbReference type="RefSeq" id="WP_066141558.1">
    <property type="nucleotide sequence ID" value="NZ_CBCSGM010000003.1"/>
</dbReference>
<comment type="function">
    <text evidence="5">A translational regulator that binds mRNA to regulate translation initiation and/or mRNA stability. Usually binds in the 5'-UTR at or near the Shine-Dalgarno sequence preventing ribosome-binding, thus repressing translation. Its main target seems to be the major flagellin gene, while its function is anatagonized by FliW.</text>
</comment>
<comment type="similarity">
    <text evidence="5">Belongs to the CsrA/RsmA family.</text>
</comment>
<proteinExistence type="inferred from homology"/>
<dbReference type="GO" id="GO:0006402">
    <property type="term" value="P:mRNA catabolic process"/>
    <property type="evidence" value="ECO:0007669"/>
    <property type="project" value="InterPro"/>
</dbReference>
<dbReference type="NCBIfam" id="NF002469">
    <property type="entry name" value="PRK01712.1"/>
    <property type="match status" value="1"/>
</dbReference>
<comment type="subunit">
    <text evidence="5">Homodimer; the beta-strands of each monomer intercalate to form a hydrophobic core, while the alpha-helices form wings that extend away from the core.</text>
</comment>
<dbReference type="GO" id="GO:0048027">
    <property type="term" value="F:mRNA 5'-UTR binding"/>
    <property type="evidence" value="ECO:0007669"/>
    <property type="project" value="UniProtKB-UniRule"/>
</dbReference>
<dbReference type="EMBL" id="LS483476">
    <property type="protein sequence ID" value="SQI61991.1"/>
    <property type="molecule type" value="Genomic_DNA"/>
</dbReference>
<dbReference type="Gene3D" id="2.60.40.4380">
    <property type="entry name" value="Translational regulator CsrA"/>
    <property type="match status" value="1"/>
</dbReference>
<evidence type="ECO:0000256" key="2">
    <source>
        <dbReference type="ARBA" id="ARBA00022491"/>
    </source>
</evidence>
<dbReference type="InterPro" id="IPR003751">
    <property type="entry name" value="CsrA"/>
</dbReference>
<dbReference type="GO" id="GO:0045947">
    <property type="term" value="P:negative regulation of translational initiation"/>
    <property type="evidence" value="ECO:0007669"/>
    <property type="project" value="UniProtKB-UniRule"/>
</dbReference>